<evidence type="ECO:0000313" key="1">
    <source>
        <dbReference type="EMBL" id="RIX32557.1"/>
    </source>
</evidence>
<keyword evidence="2" id="KW-1185">Reference proteome</keyword>
<reference evidence="1 2" key="1">
    <citation type="submission" date="2018-09" db="EMBL/GenBank/DDBJ databases">
        <title>Sphingomonas sp. DAC4.</title>
        <authorList>
            <person name="Seo T."/>
        </authorList>
    </citation>
    <scope>NUCLEOTIDE SEQUENCE [LARGE SCALE GENOMIC DNA]</scope>
    <source>
        <strain evidence="1 2">DAC4</strain>
    </source>
</reference>
<evidence type="ECO:0000313" key="2">
    <source>
        <dbReference type="Proteomes" id="UP000285023"/>
    </source>
</evidence>
<gene>
    <name evidence="1" type="ORF">D3M59_06405</name>
</gene>
<dbReference type="Proteomes" id="UP000285023">
    <property type="component" value="Unassembled WGS sequence"/>
</dbReference>
<organism evidence="1 2">
    <name type="scientific">Sphingomonas edaphi</name>
    <dbReference type="NCBI Taxonomy" id="2315689"/>
    <lineage>
        <taxon>Bacteria</taxon>
        <taxon>Pseudomonadati</taxon>
        <taxon>Pseudomonadota</taxon>
        <taxon>Alphaproteobacteria</taxon>
        <taxon>Sphingomonadales</taxon>
        <taxon>Sphingomonadaceae</taxon>
        <taxon>Sphingomonas</taxon>
    </lineage>
</organism>
<comment type="caution">
    <text evidence="1">The sequence shown here is derived from an EMBL/GenBank/DDBJ whole genome shotgun (WGS) entry which is preliminary data.</text>
</comment>
<dbReference type="RefSeq" id="WP_119532612.1">
    <property type="nucleotide sequence ID" value="NZ_QXTF01000001.1"/>
</dbReference>
<protein>
    <submittedName>
        <fullName evidence="1">Uncharacterized protein</fullName>
    </submittedName>
</protein>
<accession>A0A418Q3S6</accession>
<dbReference type="EMBL" id="QXTF01000001">
    <property type="protein sequence ID" value="RIX32557.1"/>
    <property type="molecule type" value="Genomic_DNA"/>
</dbReference>
<proteinExistence type="predicted"/>
<dbReference type="OrthoDB" id="7424191at2"/>
<name>A0A418Q3S6_9SPHN</name>
<sequence>MGKYREIGEGLIAAAKPRFKDFRIDFEKISNAASKAAREGREGLTFEDGAAMFSDLDWDLRIPLQHRYAAEGALDPVAHYHAKRFKLYIGRSCAWPDEPARDALRMFADHGRAEIGVALVRAYVDMQHKRLKRDYPARKAGKPRAQREEGVQRAIDGMCSLIAAAIPDRKVELLNDLDSVAKYVDEHGGDEDRGWLDQVRREIWMERRA</sequence>
<dbReference type="AlphaFoldDB" id="A0A418Q3S6"/>